<evidence type="ECO:0000256" key="13">
    <source>
        <dbReference type="RuleBase" id="RU366040"/>
    </source>
</evidence>
<dbReference type="SUPFAM" id="SSF53448">
    <property type="entry name" value="Nucleotide-diphospho-sugar transferases"/>
    <property type="match status" value="1"/>
</dbReference>
<feature type="transmembrane region" description="Helical" evidence="13">
    <location>
        <begin position="630"/>
        <end position="647"/>
    </location>
</feature>
<dbReference type="GO" id="GO:0071555">
    <property type="term" value="P:cell wall organization"/>
    <property type="evidence" value="ECO:0007669"/>
    <property type="project" value="UniProtKB-KW"/>
</dbReference>
<keyword evidence="8 13" id="KW-0472">Membrane</keyword>
<keyword evidence="9 13" id="KW-0961">Cell wall biogenesis/degradation</keyword>
<feature type="transmembrane region" description="Helical" evidence="13">
    <location>
        <begin position="708"/>
        <end position="728"/>
    </location>
</feature>
<organism evidence="16 17">
    <name type="scientific">Ceratobasidium theobromae</name>
    <dbReference type="NCBI Taxonomy" id="1582974"/>
    <lineage>
        <taxon>Eukaryota</taxon>
        <taxon>Fungi</taxon>
        <taxon>Dikarya</taxon>
        <taxon>Basidiomycota</taxon>
        <taxon>Agaricomycotina</taxon>
        <taxon>Agaricomycetes</taxon>
        <taxon>Cantharellales</taxon>
        <taxon>Ceratobasidiaceae</taxon>
        <taxon>Ceratobasidium</taxon>
    </lineage>
</organism>
<feature type="region of interest" description="Disordered" evidence="14">
    <location>
        <begin position="109"/>
        <end position="137"/>
    </location>
</feature>
<keyword evidence="5 13" id="KW-0808">Transferase</keyword>
<dbReference type="PANTHER" id="PTHR22914">
    <property type="entry name" value="CHITIN SYNTHASE"/>
    <property type="match status" value="1"/>
</dbReference>
<feature type="transmembrane region" description="Helical" evidence="13">
    <location>
        <begin position="547"/>
        <end position="566"/>
    </location>
</feature>
<evidence type="ECO:0000256" key="11">
    <source>
        <dbReference type="ARBA" id="ARBA00038055"/>
    </source>
</evidence>
<dbReference type="EC" id="2.4.1.16" evidence="2 13"/>
<dbReference type="GO" id="GO:0030428">
    <property type="term" value="C:cell septum"/>
    <property type="evidence" value="ECO:0007669"/>
    <property type="project" value="TreeGrafter"/>
</dbReference>
<evidence type="ECO:0000256" key="2">
    <source>
        <dbReference type="ARBA" id="ARBA00012543"/>
    </source>
</evidence>
<accession>A0A5N5QRE2</accession>
<feature type="compositionally biased region" description="Polar residues" evidence="14">
    <location>
        <begin position="122"/>
        <end position="133"/>
    </location>
</feature>
<feature type="region of interest" description="Disordered" evidence="14">
    <location>
        <begin position="45"/>
        <end position="79"/>
    </location>
</feature>
<feature type="transmembrane region" description="Helical" evidence="13">
    <location>
        <begin position="873"/>
        <end position="897"/>
    </location>
</feature>
<feature type="region of interest" description="Disordered" evidence="14">
    <location>
        <begin position="1"/>
        <end position="31"/>
    </location>
</feature>
<evidence type="ECO:0000256" key="10">
    <source>
        <dbReference type="ARBA" id="ARBA00024009"/>
    </source>
</evidence>
<evidence type="ECO:0000256" key="9">
    <source>
        <dbReference type="ARBA" id="ARBA00023316"/>
    </source>
</evidence>
<dbReference type="EMBL" id="SSOP01000023">
    <property type="protein sequence ID" value="KAB5594274.1"/>
    <property type="molecule type" value="Genomic_DNA"/>
</dbReference>
<feature type="domain" description="Chitin synthase N-terminal" evidence="15">
    <location>
        <begin position="150"/>
        <end position="219"/>
    </location>
</feature>
<keyword evidence="3 13" id="KW-1003">Cell membrane</keyword>
<comment type="catalytic activity">
    <reaction evidence="12 13">
        <text>[(1-&gt;4)-N-acetyl-beta-D-glucosaminyl](n) + UDP-N-acetyl-alpha-D-glucosamine = [(1-&gt;4)-N-acetyl-beta-D-glucosaminyl](n+1) + UDP + H(+)</text>
        <dbReference type="Rhea" id="RHEA:16637"/>
        <dbReference type="Rhea" id="RHEA-COMP:9593"/>
        <dbReference type="Rhea" id="RHEA-COMP:9595"/>
        <dbReference type="ChEBI" id="CHEBI:15378"/>
        <dbReference type="ChEBI" id="CHEBI:17029"/>
        <dbReference type="ChEBI" id="CHEBI:57705"/>
        <dbReference type="ChEBI" id="CHEBI:58223"/>
        <dbReference type="EC" id="2.4.1.16"/>
    </reaction>
</comment>
<keyword evidence="6 13" id="KW-0812">Transmembrane</keyword>
<comment type="caution">
    <text evidence="16">The sequence shown here is derived from an EMBL/GenBank/DDBJ whole genome shotgun (WGS) entry which is preliminary data.</text>
</comment>
<evidence type="ECO:0000256" key="4">
    <source>
        <dbReference type="ARBA" id="ARBA00022676"/>
    </source>
</evidence>
<evidence type="ECO:0000313" key="17">
    <source>
        <dbReference type="Proteomes" id="UP000383932"/>
    </source>
</evidence>
<keyword evidence="17" id="KW-1185">Reference proteome</keyword>
<comment type="similarity">
    <text evidence="11">Belongs to the chitin synthase family. Class III subfamily.</text>
</comment>
<feature type="compositionally biased region" description="Low complexity" evidence="14">
    <location>
        <begin position="21"/>
        <end position="31"/>
    </location>
</feature>
<reference evidence="16 17" key="1">
    <citation type="journal article" date="2019" name="Fungal Biol. Biotechnol.">
        <title>Draft genome sequence of fastidious pathogen Ceratobasidium theobromae, which causes vascular-streak dieback in Theobroma cacao.</title>
        <authorList>
            <person name="Ali S.S."/>
            <person name="Asman A."/>
            <person name="Shao J."/>
            <person name="Firmansyah A.P."/>
            <person name="Susilo A.W."/>
            <person name="Rosmana A."/>
            <person name="McMahon P."/>
            <person name="Junaid M."/>
            <person name="Guest D."/>
            <person name="Kheng T.Y."/>
            <person name="Meinhardt L.W."/>
            <person name="Bailey B.A."/>
        </authorList>
    </citation>
    <scope>NUCLEOTIDE SEQUENCE [LARGE SCALE GENOMIC DNA]</scope>
    <source>
        <strain evidence="16 17">CT2</strain>
    </source>
</reference>
<dbReference type="InterPro" id="IPR029044">
    <property type="entry name" value="Nucleotide-diphossugar_trans"/>
</dbReference>
<evidence type="ECO:0000256" key="7">
    <source>
        <dbReference type="ARBA" id="ARBA00022989"/>
    </source>
</evidence>
<feature type="transmembrane region" description="Helical" evidence="13">
    <location>
        <begin position="587"/>
        <end position="610"/>
    </location>
</feature>
<comment type="function">
    <text evidence="10 13">Polymerizes chitin, a structural polymer of the cell wall and septum, by transferring the sugar moiety of UDP-GlcNAc to the non-reducing end of the growing chitin polymer.</text>
</comment>
<dbReference type="InterPro" id="IPR004835">
    <property type="entry name" value="Chitin_synth"/>
</dbReference>
<keyword evidence="7 13" id="KW-1133">Transmembrane helix</keyword>
<dbReference type="GO" id="GO:0005886">
    <property type="term" value="C:plasma membrane"/>
    <property type="evidence" value="ECO:0007669"/>
    <property type="project" value="UniProtKB-SubCell"/>
</dbReference>
<comment type="subcellular location">
    <subcellularLocation>
        <location evidence="1 13">Cell membrane</location>
        <topology evidence="1 13">Multi-pass membrane protein</topology>
    </subcellularLocation>
</comment>
<feature type="transmembrane region" description="Helical" evidence="13">
    <location>
        <begin position="834"/>
        <end position="853"/>
    </location>
</feature>
<protein>
    <recommendedName>
        <fullName evidence="2 13">Chitin synthase</fullName>
        <ecNumber evidence="2 13">2.4.1.16</ecNumber>
    </recommendedName>
</protein>
<evidence type="ECO:0000256" key="5">
    <source>
        <dbReference type="ARBA" id="ARBA00022679"/>
    </source>
</evidence>
<dbReference type="OrthoDB" id="26569at2759"/>
<dbReference type="CDD" id="cd04190">
    <property type="entry name" value="Chitin_synth_C"/>
    <property type="match status" value="1"/>
</dbReference>
<evidence type="ECO:0000259" key="15">
    <source>
        <dbReference type="Pfam" id="PF08407"/>
    </source>
</evidence>
<sequence>MSTRPVLQADEHGYQDPFHDNNGNSYAMNSYASSASVQNPFASTASLPQHYTGDNHGASRYDRGDDEEKPLTTGSYAGGFYPPAGPGGYAFPLDNGLGSSLPSFIDPSAYGDPYESGGRGNSVYSQSSLTPSARQDEQWRRRQTIKRGKTKHVKLQNGNFIAEYAVPTPVSKAVEAKYLNSNTTEFTHMRYTAATCDPDEFTTDNGWSLRTSNFGRQTELLIAVTSYNEDKVLYARTLHGVMLNIRDICKTKQSKYWKKHAEEGTPAWQKITVALIVDGLEAMDKSVLDVLATVGVYQDGVMKKEVDKKETVAHIFEYTTQLSIDAGMQLVQPHGDDANNLVPVQIIFVLKAKNQKKINSHRWLFNAIGTMLKPEICVLIDAGTKPGHKSIYYLWEAFYNDPNLGGACGEIHAMIKGGKKLLNPLVAAQNFEYKMSNILDKPLESSFGYVSVLPGAFSAYRYRAILGRPLEQYFHGDHSLADRLGKKGIHGMNIFTKNMFLAEDRILCFELVAKAGDKWTLTYVKPSKAETDVPESAAELIGQRRRWLNGSFAASVYSLVHFFKLYKSGHGIIRMFFFHIQALYNAFSLIFSWFALANLWLTFSIIIELLPGQNIYPFGTAEVTHWINQVFEWIYLAFLALQFVLALGNRPKGERLTYFISLCVFAVLAVYLIVCSIWLTVLAFKQVTFTSGSSTTQKIGELLSGTNGVLMAALVSTFGIYFIASFLYRDPWHMFSSFGQYLLLAPSFTNVLNTYAFCNLHDVSWGTKGSDKADVLPSVSSTKKEGATAVVEDTEKIQEDIDSAFEETVKRAVAKIDTKEVIEKPTMDDSNKTFRTRLVAAWMLSNAGLSVLIENVNGLNTTTADVKARQNTYFRIILWSTFGLSMVRFIGCLYYFIRRNLFRMCRRN</sequence>
<evidence type="ECO:0000256" key="1">
    <source>
        <dbReference type="ARBA" id="ARBA00004651"/>
    </source>
</evidence>
<dbReference type="GO" id="GO:0004100">
    <property type="term" value="F:chitin synthase activity"/>
    <property type="evidence" value="ECO:0007669"/>
    <property type="project" value="UniProtKB-UniRule"/>
</dbReference>
<evidence type="ECO:0000256" key="12">
    <source>
        <dbReference type="ARBA" id="ARBA00048014"/>
    </source>
</evidence>
<dbReference type="AlphaFoldDB" id="A0A5N5QRE2"/>
<dbReference type="InterPro" id="IPR013616">
    <property type="entry name" value="Chitin_synth_N"/>
</dbReference>
<feature type="compositionally biased region" description="Basic and acidic residues" evidence="14">
    <location>
        <begin position="9"/>
        <end position="19"/>
    </location>
</feature>
<proteinExistence type="inferred from homology"/>
<gene>
    <name evidence="16" type="ORF">CTheo_2355</name>
</gene>
<dbReference type="GO" id="GO:0006031">
    <property type="term" value="P:chitin biosynthetic process"/>
    <property type="evidence" value="ECO:0007669"/>
    <property type="project" value="UniProtKB-UniRule"/>
</dbReference>
<dbReference type="PANTHER" id="PTHR22914:SF11">
    <property type="entry name" value="CHITIN SYNTHASE B"/>
    <property type="match status" value="1"/>
</dbReference>
<dbReference type="Pfam" id="PF08407">
    <property type="entry name" value="Chitin_synth_1N"/>
    <property type="match status" value="1"/>
</dbReference>
<evidence type="ECO:0000313" key="16">
    <source>
        <dbReference type="EMBL" id="KAB5594274.1"/>
    </source>
</evidence>
<name>A0A5N5QRE2_9AGAM</name>
<evidence type="ECO:0000256" key="3">
    <source>
        <dbReference type="ARBA" id="ARBA00022475"/>
    </source>
</evidence>
<evidence type="ECO:0000256" key="6">
    <source>
        <dbReference type="ARBA" id="ARBA00022692"/>
    </source>
</evidence>
<evidence type="ECO:0000256" key="14">
    <source>
        <dbReference type="SAM" id="MobiDB-lite"/>
    </source>
</evidence>
<evidence type="ECO:0000256" key="8">
    <source>
        <dbReference type="ARBA" id="ARBA00023136"/>
    </source>
</evidence>
<dbReference type="Proteomes" id="UP000383932">
    <property type="component" value="Unassembled WGS sequence"/>
</dbReference>
<feature type="transmembrane region" description="Helical" evidence="13">
    <location>
        <begin position="659"/>
        <end position="684"/>
    </location>
</feature>
<keyword evidence="4 13" id="KW-0328">Glycosyltransferase</keyword>
<dbReference type="Pfam" id="PF01644">
    <property type="entry name" value="Chitin_synth_1"/>
    <property type="match status" value="1"/>
</dbReference>